<dbReference type="STRING" id="561229.Dd1591_0718"/>
<dbReference type="Pfam" id="PF18050">
    <property type="entry name" value="Cyclophil_like2"/>
    <property type="match status" value="1"/>
</dbReference>
<dbReference type="KEGG" id="dze:Dd1591_0718"/>
<dbReference type="InterPro" id="IPR041183">
    <property type="entry name" value="Cyclophilin-like"/>
</dbReference>
<evidence type="ECO:0000259" key="1">
    <source>
        <dbReference type="Pfam" id="PF18050"/>
    </source>
</evidence>
<feature type="domain" description="Cyclophilin-like" evidence="1">
    <location>
        <begin position="58"/>
        <end position="157"/>
    </location>
</feature>
<sequence length="169" mass="18351" precursor="true">MVFSARNTMAVFLLAIVALITVAGVFIRSSEASSGALAADVRYRIDNPTVKDTMKIKMTLAGETLIATLEDSPSARDFFSMLPLTLKLEDYAGTEKIAYLPRKLTTHGAPKGIDPDVGYLTYYAPWGNLAIFYRDFGYSTGLVKLGRIESGMAHLTAYPSATITVEAVK</sequence>
<proteinExistence type="predicted"/>
<dbReference type="EMBL" id="CP001655">
    <property type="protein sequence ID" value="ACT05598.1"/>
    <property type="molecule type" value="Genomic_DNA"/>
</dbReference>
<dbReference type="SUPFAM" id="SSF50891">
    <property type="entry name" value="Cyclophilin-like"/>
    <property type="match status" value="1"/>
</dbReference>
<organism evidence="2 3">
    <name type="scientific">Dickeya chrysanthemi (strain Ech1591)</name>
    <name type="common">Dickeya zeae (strain Ech1591)</name>
    <dbReference type="NCBI Taxonomy" id="561229"/>
    <lineage>
        <taxon>Bacteria</taxon>
        <taxon>Pseudomonadati</taxon>
        <taxon>Pseudomonadota</taxon>
        <taxon>Gammaproteobacteria</taxon>
        <taxon>Enterobacterales</taxon>
        <taxon>Pectobacteriaceae</taxon>
        <taxon>Dickeya</taxon>
    </lineage>
</organism>
<protein>
    <recommendedName>
        <fullName evidence="1">Cyclophilin-like domain-containing protein</fullName>
    </recommendedName>
</protein>
<dbReference type="RefSeq" id="WP_012768478.1">
    <property type="nucleotide sequence ID" value="NC_012912.1"/>
</dbReference>
<accession>C6CKU8</accession>
<dbReference type="AlphaFoldDB" id="C6CKU8"/>
<dbReference type="eggNOG" id="COG4925">
    <property type="taxonomic scope" value="Bacteria"/>
</dbReference>
<dbReference type="InterPro" id="IPR029000">
    <property type="entry name" value="Cyclophilin-like_dom_sf"/>
</dbReference>
<name>C6CKU8_DICC1</name>
<reference evidence="2 3" key="1">
    <citation type="submission" date="2009-06" db="EMBL/GenBank/DDBJ databases">
        <title>Complete sequence of Dickeya zeae Ech1591.</title>
        <authorList>
            <consortium name="US DOE Joint Genome Institute"/>
            <person name="Lucas S."/>
            <person name="Copeland A."/>
            <person name="Lapidus A."/>
            <person name="Glavina del Rio T."/>
            <person name="Tice H."/>
            <person name="Bruce D."/>
            <person name="Goodwin L."/>
            <person name="Pitluck S."/>
            <person name="Chertkov O."/>
            <person name="Brettin T."/>
            <person name="Detter J.C."/>
            <person name="Han C."/>
            <person name="Larimer F."/>
            <person name="Land M."/>
            <person name="Hauser L."/>
            <person name="Kyrpides N."/>
            <person name="Ovchinnikova G."/>
            <person name="Balakrishnan V."/>
            <person name="Glasner J."/>
            <person name="Perna N.T."/>
        </authorList>
    </citation>
    <scope>NUCLEOTIDE SEQUENCE [LARGE SCALE GENOMIC DNA]</scope>
    <source>
        <strain evidence="2 3">Ech1591</strain>
    </source>
</reference>
<evidence type="ECO:0000313" key="2">
    <source>
        <dbReference type="EMBL" id="ACT05598.1"/>
    </source>
</evidence>
<gene>
    <name evidence="2" type="ordered locus">Dd1591_0718</name>
</gene>
<dbReference type="GeneID" id="45078836"/>
<dbReference type="Gene3D" id="2.40.100.20">
    <property type="match status" value="1"/>
</dbReference>
<evidence type="ECO:0000313" key="3">
    <source>
        <dbReference type="Proteomes" id="UP000002735"/>
    </source>
</evidence>
<dbReference type="Proteomes" id="UP000002735">
    <property type="component" value="Chromosome"/>
</dbReference>
<dbReference type="HOGENOM" id="CLU_099043_1_0_6"/>